<comment type="caution">
    <text evidence="1">The sequence shown here is derived from an EMBL/GenBank/DDBJ whole genome shotgun (WGS) entry which is preliminary data.</text>
</comment>
<gene>
    <name evidence="1" type="ORF">BKA55DRAFT_673869</name>
</gene>
<dbReference type="RefSeq" id="XP_046052321.1">
    <property type="nucleotide sequence ID" value="XM_046198042.1"/>
</dbReference>
<evidence type="ECO:0000313" key="1">
    <source>
        <dbReference type="EMBL" id="KAH7259613.1"/>
    </source>
</evidence>
<dbReference type="AlphaFoldDB" id="A0A9P9HMF3"/>
<dbReference type="Proteomes" id="UP000720189">
    <property type="component" value="Unassembled WGS sequence"/>
</dbReference>
<dbReference type="EMBL" id="JAGMUX010000005">
    <property type="protein sequence ID" value="KAH7259613.1"/>
    <property type="molecule type" value="Genomic_DNA"/>
</dbReference>
<dbReference type="GeneID" id="70227996"/>
<evidence type="ECO:0000313" key="2">
    <source>
        <dbReference type="Proteomes" id="UP000720189"/>
    </source>
</evidence>
<reference evidence="1" key="1">
    <citation type="journal article" date="2021" name="Nat. Commun.">
        <title>Genetic determinants of endophytism in the Arabidopsis root mycobiome.</title>
        <authorList>
            <person name="Mesny F."/>
            <person name="Miyauchi S."/>
            <person name="Thiergart T."/>
            <person name="Pickel B."/>
            <person name="Atanasova L."/>
            <person name="Karlsson M."/>
            <person name="Huettel B."/>
            <person name="Barry K.W."/>
            <person name="Haridas S."/>
            <person name="Chen C."/>
            <person name="Bauer D."/>
            <person name="Andreopoulos W."/>
            <person name="Pangilinan J."/>
            <person name="LaButti K."/>
            <person name="Riley R."/>
            <person name="Lipzen A."/>
            <person name="Clum A."/>
            <person name="Drula E."/>
            <person name="Henrissat B."/>
            <person name="Kohler A."/>
            <person name="Grigoriev I.V."/>
            <person name="Martin F.M."/>
            <person name="Hacquard S."/>
        </authorList>
    </citation>
    <scope>NUCLEOTIDE SEQUENCE</scope>
    <source>
        <strain evidence="1">MPI-CAGE-AT-0023</strain>
    </source>
</reference>
<sequence>MATVRIQDVENRHEASPLLGSEVETTNISPQRKRHIVQLLCAFAFTLMLGDGLQPAALIQIYESAICDDYYKAHSLDVPEHDRCQIQPVQKELALVRGFQQLVPLIPGLL</sequence>
<organism evidence="1 2">
    <name type="scientific">Fusarium redolens</name>
    <dbReference type="NCBI Taxonomy" id="48865"/>
    <lineage>
        <taxon>Eukaryota</taxon>
        <taxon>Fungi</taxon>
        <taxon>Dikarya</taxon>
        <taxon>Ascomycota</taxon>
        <taxon>Pezizomycotina</taxon>
        <taxon>Sordariomycetes</taxon>
        <taxon>Hypocreomycetidae</taxon>
        <taxon>Hypocreales</taxon>
        <taxon>Nectriaceae</taxon>
        <taxon>Fusarium</taxon>
        <taxon>Fusarium redolens species complex</taxon>
    </lineage>
</organism>
<proteinExistence type="predicted"/>
<keyword evidence="2" id="KW-1185">Reference proteome</keyword>
<protein>
    <submittedName>
        <fullName evidence="1">Uncharacterized protein</fullName>
    </submittedName>
</protein>
<dbReference type="OrthoDB" id="194139at2759"/>
<accession>A0A9P9HMF3</accession>
<name>A0A9P9HMF3_FUSRE</name>